<organism evidence="1">
    <name type="scientific">marine metagenome</name>
    <dbReference type="NCBI Taxonomy" id="408172"/>
    <lineage>
        <taxon>unclassified sequences</taxon>
        <taxon>metagenomes</taxon>
        <taxon>ecological metagenomes</taxon>
    </lineage>
</organism>
<name>A0A382N6V5_9ZZZZ</name>
<dbReference type="EMBL" id="UINC01097945">
    <property type="protein sequence ID" value="SVC56065.1"/>
    <property type="molecule type" value="Genomic_DNA"/>
</dbReference>
<reference evidence="1" key="1">
    <citation type="submission" date="2018-05" db="EMBL/GenBank/DDBJ databases">
        <authorList>
            <person name="Lanie J.A."/>
            <person name="Ng W.-L."/>
            <person name="Kazmierczak K.M."/>
            <person name="Andrzejewski T.M."/>
            <person name="Davidsen T.M."/>
            <person name="Wayne K.J."/>
            <person name="Tettelin H."/>
            <person name="Glass J.I."/>
            <person name="Rusch D."/>
            <person name="Podicherti R."/>
            <person name="Tsui H.-C.T."/>
            <person name="Winkler M.E."/>
        </authorList>
    </citation>
    <scope>NUCLEOTIDE SEQUENCE</scope>
</reference>
<accession>A0A382N6V5</accession>
<evidence type="ECO:0000313" key="1">
    <source>
        <dbReference type="EMBL" id="SVC56065.1"/>
    </source>
</evidence>
<protein>
    <submittedName>
        <fullName evidence="1">Uncharacterized protein</fullName>
    </submittedName>
</protein>
<gene>
    <name evidence="1" type="ORF">METZ01_LOCUS308919</name>
</gene>
<sequence length="29" mass="2815">VAALVEWPATSPVEGGGCGLEGPVVALVH</sequence>
<feature type="non-terminal residue" evidence="1">
    <location>
        <position position="1"/>
    </location>
</feature>
<proteinExistence type="predicted"/>
<dbReference type="AlphaFoldDB" id="A0A382N6V5"/>